<gene>
    <name evidence="1" type="ORF">BN134_4241</name>
</gene>
<keyword evidence="2" id="KW-1185">Reference proteome</keyword>
<sequence>MPTSGQSALTSLRLTSPVVRRSMGLIRRSGRIQSYVAAELEKLVTERYPLT</sequence>
<dbReference type="Proteomes" id="UP000009342">
    <property type="component" value="Unassembled WGS sequence"/>
</dbReference>
<proteinExistence type="predicted"/>
<comment type="caution">
    <text evidence="1">The sequence shown here is derived from an EMBL/GenBank/DDBJ whole genome shotgun (WGS) entry which is preliminary data.</text>
</comment>
<organism evidence="1 2">
    <name type="scientific">Cronobacter dublinensis 1210</name>
    <dbReference type="NCBI Taxonomy" id="1208656"/>
    <lineage>
        <taxon>Bacteria</taxon>
        <taxon>Pseudomonadati</taxon>
        <taxon>Pseudomonadota</taxon>
        <taxon>Gammaproteobacteria</taxon>
        <taxon>Enterobacterales</taxon>
        <taxon>Enterobacteriaceae</taxon>
        <taxon>Cronobacter</taxon>
    </lineage>
</organism>
<dbReference type="EMBL" id="CAKZ01000206">
    <property type="protein sequence ID" value="CCJ83465.1"/>
    <property type="molecule type" value="Genomic_DNA"/>
</dbReference>
<accession>A0ABP1WD30</accession>
<name>A0ABP1WD30_9ENTR</name>
<protein>
    <submittedName>
        <fullName evidence="1">LysR family transcriptional regulator YbhD</fullName>
    </submittedName>
</protein>
<evidence type="ECO:0000313" key="1">
    <source>
        <dbReference type="EMBL" id="CCJ83465.1"/>
    </source>
</evidence>
<reference evidence="2" key="1">
    <citation type="journal article" date="2012" name="PLoS ONE">
        <title>Comparative analysis of genome sequences covering the seven cronobacter species.</title>
        <authorList>
            <person name="Joseph S."/>
            <person name="Desai P."/>
            <person name="Ji Y."/>
            <person name="Cummings C.A."/>
            <person name="Shih R."/>
            <person name="Degoricija L."/>
            <person name="Rico A."/>
            <person name="Brzoska P."/>
            <person name="Hamby S.E."/>
            <person name="Masood N."/>
            <person name="Hariri S."/>
            <person name="Sonbol H."/>
            <person name="Chuzhanova N."/>
            <person name="McClelland M."/>
            <person name="Furtado M.R."/>
            <person name="Forsythe S.J."/>
        </authorList>
    </citation>
    <scope>NUCLEOTIDE SEQUENCE [LARGE SCALE GENOMIC DNA]</scope>
    <source>
        <strain evidence="2">1210</strain>
    </source>
</reference>
<evidence type="ECO:0000313" key="2">
    <source>
        <dbReference type="Proteomes" id="UP000009342"/>
    </source>
</evidence>